<dbReference type="Pfam" id="PF05857">
    <property type="entry name" value="TraX"/>
    <property type="match status" value="1"/>
</dbReference>
<accession>A0A7G9W7D2</accession>
<dbReference type="AlphaFoldDB" id="A0A7G9W7D2"/>
<name>A0A7G9W7D2_ALKCA</name>
<dbReference type="RefSeq" id="WP_213168420.1">
    <property type="nucleotide sequence ID" value="NZ_CP058559.1"/>
</dbReference>
<keyword evidence="1" id="KW-1133">Transmembrane helix</keyword>
<evidence type="ECO:0000313" key="2">
    <source>
        <dbReference type="EMBL" id="QNO14594.1"/>
    </source>
</evidence>
<keyword evidence="1" id="KW-0812">Transmembrane</keyword>
<keyword evidence="3" id="KW-1185">Reference proteome</keyword>
<reference evidence="2 3" key="1">
    <citation type="submission" date="2020-07" db="EMBL/GenBank/DDBJ databases">
        <title>Alkalicella. sp. LB2 genome.</title>
        <authorList>
            <person name="Postec A."/>
            <person name="Quemeneur M."/>
        </authorList>
    </citation>
    <scope>NUCLEOTIDE SEQUENCE [LARGE SCALE GENOMIC DNA]</scope>
    <source>
        <strain evidence="2 3">LB2</strain>
    </source>
</reference>
<sequence length="211" mass="24862">MGSNKNDLLKIIAIITMLIDHIGFVFFPHAIIFRIIGRISFPIFAYQIAIGCRYTSSIRKYATRLGIFAAISQIPYMLIFPTGFNIFFNLVVAVFVIDFYERRKIVALVGLLAYVFIIEYAINFGYGIYGVVMSLIFYKYKESKESIVNWFLLITLIYCLYYNTPVQFFSILAVPIILYEWKIKILLNRWWFYVFYPVHLIILFVIDRIIL</sequence>
<proteinExistence type="predicted"/>
<feature type="transmembrane region" description="Helical" evidence="1">
    <location>
        <begin position="39"/>
        <end position="56"/>
    </location>
</feature>
<feature type="transmembrane region" description="Helical" evidence="1">
    <location>
        <begin position="105"/>
        <end position="138"/>
    </location>
</feature>
<gene>
    <name evidence="2" type="ORF">HYG86_07255</name>
</gene>
<dbReference type="Proteomes" id="UP000516160">
    <property type="component" value="Chromosome"/>
</dbReference>
<dbReference type="KEGG" id="acae:HYG86_07255"/>
<dbReference type="InterPro" id="IPR008875">
    <property type="entry name" value="TraX"/>
</dbReference>
<keyword evidence="1" id="KW-0472">Membrane</keyword>
<feature type="transmembrane region" description="Helical" evidence="1">
    <location>
        <begin position="76"/>
        <end position="99"/>
    </location>
</feature>
<protein>
    <submittedName>
        <fullName evidence="2">Conjugal transfer protein TraX</fullName>
    </submittedName>
</protein>
<dbReference type="EMBL" id="CP058559">
    <property type="protein sequence ID" value="QNO14594.1"/>
    <property type="molecule type" value="Genomic_DNA"/>
</dbReference>
<evidence type="ECO:0000313" key="3">
    <source>
        <dbReference type="Proteomes" id="UP000516160"/>
    </source>
</evidence>
<feature type="transmembrane region" description="Helical" evidence="1">
    <location>
        <begin position="150"/>
        <end position="178"/>
    </location>
</feature>
<feature type="transmembrane region" description="Helical" evidence="1">
    <location>
        <begin position="190"/>
        <end position="210"/>
    </location>
</feature>
<feature type="transmembrane region" description="Helical" evidence="1">
    <location>
        <begin position="12"/>
        <end position="33"/>
    </location>
</feature>
<organism evidence="2 3">
    <name type="scientific">Alkalicella caledoniensis</name>
    <dbReference type="NCBI Taxonomy" id="2731377"/>
    <lineage>
        <taxon>Bacteria</taxon>
        <taxon>Bacillati</taxon>
        <taxon>Bacillota</taxon>
        <taxon>Clostridia</taxon>
        <taxon>Eubacteriales</taxon>
        <taxon>Proteinivoracaceae</taxon>
        <taxon>Alkalicella</taxon>
    </lineage>
</organism>
<evidence type="ECO:0000256" key="1">
    <source>
        <dbReference type="SAM" id="Phobius"/>
    </source>
</evidence>